<dbReference type="EMBL" id="DXFG01000305">
    <property type="protein sequence ID" value="HIX38832.1"/>
    <property type="molecule type" value="Genomic_DNA"/>
</dbReference>
<sequence length="156" mass="17529">MMSVVGSNLVCQVGFIVKDIYATKKKWAEFLGVEEPEANLCGEYEIMQTEYMGAPAPEANSLLAFFDVGPGLQLELIQPNEASSTWRNYLNEHGEGIHHVAFNIQGMKMPEAVKRCEEFGMTLEQKGEYGDASGRYVYMNAYKDLKCIIELLESDK</sequence>
<evidence type="ECO:0000313" key="1">
    <source>
        <dbReference type="EMBL" id="HIX38832.1"/>
    </source>
</evidence>
<dbReference type="Gene3D" id="3.10.180.10">
    <property type="entry name" value="2,3-Dihydroxybiphenyl 1,2-Dioxygenase, domain 1"/>
    <property type="match status" value="1"/>
</dbReference>
<protein>
    <submittedName>
        <fullName evidence="1">VOC family protein</fullName>
    </submittedName>
</protein>
<dbReference type="AlphaFoldDB" id="A0A9D1VP18"/>
<proteinExistence type="predicted"/>
<gene>
    <name evidence="1" type="ORF">H9738_13355</name>
</gene>
<reference evidence="1" key="2">
    <citation type="submission" date="2021-04" db="EMBL/GenBank/DDBJ databases">
        <authorList>
            <person name="Gilroy R."/>
        </authorList>
    </citation>
    <scope>NUCLEOTIDE SEQUENCE</scope>
    <source>
        <strain evidence="1">ChiHjej12B11-1927</strain>
    </source>
</reference>
<evidence type="ECO:0000313" key="2">
    <source>
        <dbReference type="Proteomes" id="UP000824230"/>
    </source>
</evidence>
<accession>A0A9D1VP18</accession>
<organism evidence="1 2">
    <name type="scientific">Candidatus Blautia pullistercoris</name>
    <dbReference type="NCBI Taxonomy" id="2838499"/>
    <lineage>
        <taxon>Bacteria</taxon>
        <taxon>Bacillati</taxon>
        <taxon>Bacillota</taxon>
        <taxon>Clostridia</taxon>
        <taxon>Lachnospirales</taxon>
        <taxon>Lachnospiraceae</taxon>
        <taxon>Blautia</taxon>
    </lineage>
</organism>
<reference evidence="1" key="1">
    <citation type="journal article" date="2021" name="PeerJ">
        <title>Extensive microbial diversity within the chicken gut microbiome revealed by metagenomics and culture.</title>
        <authorList>
            <person name="Gilroy R."/>
            <person name="Ravi A."/>
            <person name="Getino M."/>
            <person name="Pursley I."/>
            <person name="Horton D.L."/>
            <person name="Alikhan N.F."/>
            <person name="Baker D."/>
            <person name="Gharbi K."/>
            <person name="Hall N."/>
            <person name="Watson M."/>
            <person name="Adriaenssens E.M."/>
            <person name="Foster-Nyarko E."/>
            <person name="Jarju S."/>
            <person name="Secka A."/>
            <person name="Antonio M."/>
            <person name="Oren A."/>
            <person name="Chaudhuri R.R."/>
            <person name="La Ragione R."/>
            <person name="Hildebrand F."/>
            <person name="Pallen M.J."/>
        </authorList>
    </citation>
    <scope>NUCLEOTIDE SEQUENCE</scope>
    <source>
        <strain evidence="1">ChiHjej12B11-1927</strain>
    </source>
</reference>
<dbReference type="Proteomes" id="UP000824230">
    <property type="component" value="Unassembled WGS sequence"/>
</dbReference>
<dbReference type="Pfam" id="PF13669">
    <property type="entry name" value="Glyoxalase_4"/>
    <property type="match status" value="1"/>
</dbReference>
<dbReference type="InterPro" id="IPR029068">
    <property type="entry name" value="Glyas_Bleomycin-R_OHBP_Dase"/>
</dbReference>
<name>A0A9D1VP18_9FIRM</name>
<comment type="caution">
    <text evidence="1">The sequence shown here is derived from an EMBL/GenBank/DDBJ whole genome shotgun (WGS) entry which is preliminary data.</text>
</comment>
<dbReference type="SUPFAM" id="SSF54593">
    <property type="entry name" value="Glyoxalase/Bleomycin resistance protein/Dihydroxybiphenyl dioxygenase"/>
    <property type="match status" value="1"/>
</dbReference>